<comment type="caution">
    <text evidence="1">The sequence shown here is derived from an EMBL/GenBank/DDBJ whole genome shotgun (WGS) entry which is preliminary data.</text>
</comment>
<gene>
    <name evidence="1" type="ORF">LOK49_LG11G01340</name>
</gene>
<dbReference type="Proteomes" id="UP001060215">
    <property type="component" value="Chromosome 12"/>
</dbReference>
<organism evidence="1 2">
    <name type="scientific">Camellia lanceoleosa</name>
    <dbReference type="NCBI Taxonomy" id="1840588"/>
    <lineage>
        <taxon>Eukaryota</taxon>
        <taxon>Viridiplantae</taxon>
        <taxon>Streptophyta</taxon>
        <taxon>Embryophyta</taxon>
        <taxon>Tracheophyta</taxon>
        <taxon>Spermatophyta</taxon>
        <taxon>Magnoliopsida</taxon>
        <taxon>eudicotyledons</taxon>
        <taxon>Gunneridae</taxon>
        <taxon>Pentapetalae</taxon>
        <taxon>asterids</taxon>
        <taxon>Ericales</taxon>
        <taxon>Theaceae</taxon>
        <taxon>Camellia</taxon>
    </lineage>
</organism>
<proteinExistence type="predicted"/>
<evidence type="ECO:0000313" key="2">
    <source>
        <dbReference type="Proteomes" id="UP001060215"/>
    </source>
</evidence>
<reference evidence="1 2" key="1">
    <citation type="journal article" date="2022" name="Plant J.">
        <title>Chromosome-level genome of Camellia lanceoleosa provides a valuable resource for understanding genome evolution and self-incompatibility.</title>
        <authorList>
            <person name="Gong W."/>
            <person name="Xiao S."/>
            <person name="Wang L."/>
            <person name="Liao Z."/>
            <person name="Chang Y."/>
            <person name="Mo W."/>
            <person name="Hu G."/>
            <person name="Li W."/>
            <person name="Zhao G."/>
            <person name="Zhu H."/>
            <person name="Hu X."/>
            <person name="Ji K."/>
            <person name="Xiang X."/>
            <person name="Song Q."/>
            <person name="Yuan D."/>
            <person name="Jin S."/>
            <person name="Zhang L."/>
        </authorList>
    </citation>
    <scope>NUCLEOTIDE SEQUENCE [LARGE SCALE GENOMIC DNA]</scope>
    <source>
        <strain evidence="1">SQ_2022a</strain>
    </source>
</reference>
<protein>
    <submittedName>
        <fullName evidence="1">Protein MEI2-like 4</fullName>
    </submittedName>
</protein>
<sequence length="581" mass="65724">MLRPTLKTTVEICRAFDTVRDCCKDDLVEHTYFRLKAQKAGTLAALALVQDFVQDGFDPYVQESSSANSSTSFPGPVSVGIIPLQGDFENEETSSCVQEYKIDITRIMRGEDNRITVMIHNIPKRCTYKMLEDIIGERYKGDYNKCNKGYAFINLTEPASVIPFHQLASVAMPRSTTPEQRQRPPTKTLFSGFEVKPSISCGRFDLRCTKSREARIHLPGPPFCEEAFKTKQKTVHTPNYIASCCGENDVELDSEGFIDDAQDLRLWPSRIELAFTQMMVEEVKQDPSLTRKNSFTTRHWSRIDDELYNQFEVRSMVNRLKQKYHCIRQAYKTFVKLKNHTGFGWDDQRKTVTAPDDVWDQHVKFSRELTLEMDTSNTTNLFHMDIAINNQENEFPNYNNNTAEMDSSGESVESEDSKDSPDSADSKDSEDSSAEQLRSSFIALNDDDVDFAMNGKWRIEEGGGIEGKSLRRNPLDWKANKSLWIFFLKLRNAFKFLFYVLIGIFHEVLTQMGTSTHKEFAVGSGRSAGIGSSTLGRFSPGGFAIGGSTLEVPTQSSVIGRPPHREGRSAGSSVPIEWSLF</sequence>
<dbReference type="EMBL" id="CM045769">
    <property type="protein sequence ID" value="KAI7995643.1"/>
    <property type="molecule type" value="Genomic_DNA"/>
</dbReference>
<accession>A0ACC0G4X8</accession>
<keyword evidence="2" id="KW-1185">Reference proteome</keyword>
<name>A0ACC0G4X8_9ERIC</name>
<evidence type="ECO:0000313" key="1">
    <source>
        <dbReference type="EMBL" id="KAI7995643.1"/>
    </source>
</evidence>